<organismHost>
    <name type="scientific">Bos taurus</name>
    <name type="common">Bovine</name>
    <dbReference type="NCBI Taxonomy" id="9913"/>
</organismHost>
<dbReference type="EMBL" id="LC017740">
    <property type="protein sequence ID" value="BAR72483.1"/>
    <property type="molecule type" value="Viral_cRNA"/>
</dbReference>
<organismHost>
    <name type="scientific">Culicoides</name>
    <dbReference type="NCBI Taxonomy" id="58271"/>
</organismHost>
<name>A0A0F7R4V9_BEFV</name>
<proteinExistence type="predicted"/>
<accession>A0A0F7R4V9</accession>
<organism evidence="1">
    <name type="scientific">Bovine ephemeral fever virus</name>
    <name type="common">BEFV</name>
    <dbReference type="NCBI Taxonomy" id="11303"/>
    <lineage>
        <taxon>Viruses</taxon>
        <taxon>Riboviria</taxon>
        <taxon>Orthornavirae</taxon>
        <taxon>Negarnaviricota</taxon>
        <taxon>Haploviricotina</taxon>
        <taxon>Monjiviricetes</taxon>
        <taxon>Mononegavirales</taxon>
        <taxon>Rhabdoviridae</taxon>
        <taxon>Alpharhabdovirinae</taxon>
        <taxon>Ephemerovirus</taxon>
        <taxon>Ephemerovirus febris</taxon>
    </lineage>
</organism>
<organismHost>
    <name type="scientific">Syncerus caffer</name>
    <name type="common">African buffalo</name>
    <dbReference type="NCBI Taxonomy" id="9970"/>
</organismHost>
<feature type="non-terminal residue" evidence="1">
    <location>
        <position position="141"/>
    </location>
</feature>
<organismHost>
    <name type="scientific">Bubalus bubalis</name>
    <name type="common">Domestic water buffalo</name>
    <dbReference type="NCBI Taxonomy" id="89462"/>
</organismHost>
<evidence type="ECO:0000313" key="1">
    <source>
        <dbReference type="EMBL" id="BAR72483.1"/>
    </source>
</evidence>
<sequence>IQHKPFLNPYDNLIYDSRFLTPCGPNGGNKGMSSKRHNRNMDTRCKSQRNKLALQAFTQGMHYSGIIIIIIKKRREIMGISRYRASPRKRRMFVDILWFKWHHFFGWRMVEYRKPNRIRLPKFVNRKMQGGKTRFFDAHRR</sequence>
<gene>
    <name evidence="1" type="primary">G</name>
</gene>
<feature type="non-terminal residue" evidence="1">
    <location>
        <position position="1"/>
    </location>
</feature>
<reference evidence="1" key="1">
    <citation type="submission" date="2014-12" db="EMBL/GenBank/DDBJ databases">
        <title>molecular characterization of BEF in KSA.</title>
        <authorList>
            <person name="Zaghawa A.A."/>
            <person name="Fadhel H."/>
            <person name="Elsify A."/>
        </authorList>
    </citation>
    <scope>NUCLEOTIDE SEQUENCE</scope>
    <source>
        <strain evidence="1">Seq 3</strain>
    </source>
</reference>
<protein>
    <submittedName>
        <fullName evidence="1">Glycoprotein</fullName>
    </submittedName>
</protein>